<feature type="domain" description="Mur ligase central" evidence="18">
    <location>
        <begin position="47"/>
        <end position="208"/>
    </location>
</feature>
<dbReference type="InterPro" id="IPR001645">
    <property type="entry name" value="Folylpolyglutamate_synth"/>
</dbReference>
<comment type="similarity">
    <text evidence="4 16">Belongs to the folylpolyglutamate synthase family.</text>
</comment>
<dbReference type="NCBIfam" id="NF008101">
    <property type="entry name" value="PRK10846.1"/>
    <property type="match status" value="1"/>
</dbReference>
<dbReference type="InterPro" id="IPR004101">
    <property type="entry name" value="Mur_ligase_C"/>
</dbReference>
<dbReference type="UniPathway" id="UPA00077">
    <property type="reaction ID" value="UER00157"/>
</dbReference>
<evidence type="ECO:0000256" key="3">
    <source>
        <dbReference type="ARBA" id="ARBA00005150"/>
    </source>
</evidence>
<sequence length="413" mass="46757">MINKTSLLSIWLKKLEKSNKKVINLIELKSIAKKLDILHLDAFVFVVSGTNGKGTTCTMLETLFLNAGYRVGLYTSPHIVSYLERVRINGCCLTEEEHVSSFKLVEYERKNSVLSYFEFSTLSALSLFKKYLLDVVILEVGIGGRLDATNIVDSNISIITNIGIDHTNMLGFTRSNIAREKAGIFRRNKISVIGEENIPNSMNKVAKKIGVLLKKINLDWFWKKHSDHWHFIHSNITLYDLPLTQIPLSNAALALSAIYYSGLKINESIIRNTIAHVKLPGRFQVISSAPYIVLDVAHNVHAALHLSKKIDELFSKKKIYAVVGMCRDKNIRETINCLKDQVHYWYTAPLKHSRTANINQLNNCFPKNNTFFFNSIHDAYSASYKIAKKEDVILVFGSFFAISEVILSNNIAI</sequence>
<evidence type="ECO:0000256" key="5">
    <source>
        <dbReference type="ARBA" id="ARBA00019357"/>
    </source>
</evidence>
<dbReference type="AlphaFoldDB" id="A0A4D6XY73"/>
<evidence type="ECO:0000256" key="6">
    <source>
        <dbReference type="ARBA" id="ARBA00022598"/>
    </source>
</evidence>
<evidence type="ECO:0000256" key="11">
    <source>
        <dbReference type="ARBA" id="ARBA00022909"/>
    </source>
</evidence>
<dbReference type="Gene3D" id="3.40.1190.10">
    <property type="entry name" value="Mur-like, catalytic domain"/>
    <property type="match status" value="1"/>
</dbReference>
<dbReference type="GO" id="GO:0005524">
    <property type="term" value="F:ATP binding"/>
    <property type="evidence" value="ECO:0007669"/>
    <property type="project" value="UniProtKB-KW"/>
</dbReference>
<evidence type="ECO:0000256" key="8">
    <source>
        <dbReference type="ARBA" id="ARBA00022741"/>
    </source>
</evidence>
<dbReference type="InterPro" id="IPR018109">
    <property type="entry name" value="Folylpolyglutamate_synth_CS"/>
</dbReference>
<evidence type="ECO:0000256" key="12">
    <source>
        <dbReference type="ARBA" id="ARBA00047493"/>
    </source>
</evidence>
<accession>A0A4D6XY73</accession>
<comment type="catalytic activity">
    <reaction evidence="15">
        <text>7,8-dihydropteroate + L-glutamate + ATP = 7,8-dihydrofolate + ADP + phosphate + H(+)</text>
        <dbReference type="Rhea" id="RHEA:23584"/>
        <dbReference type="ChEBI" id="CHEBI:15378"/>
        <dbReference type="ChEBI" id="CHEBI:17839"/>
        <dbReference type="ChEBI" id="CHEBI:29985"/>
        <dbReference type="ChEBI" id="CHEBI:30616"/>
        <dbReference type="ChEBI" id="CHEBI:43474"/>
        <dbReference type="ChEBI" id="CHEBI:57451"/>
        <dbReference type="ChEBI" id="CHEBI:456216"/>
        <dbReference type="EC" id="6.3.2.12"/>
    </reaction>
</comment>
<dbReference type="GO" id="GO:0046872">
    <property type="term" value="F:metal ion binding"/>
    <property type="evidence" value="ECO:0007669"/>
    <property type="project" value="UniProtKB-KW"/>
</dbReference>
<reference evidence="19 20" key="1">
    <citation type="submission" date="2018-12" db="EMBL/GenBank/DDBJ databases">
        <authorList>
            <person name="Chong R.A."/>
        </authorList>
    </citation>
    <scope>NUCLEOTIDE SEQUENCE [LARGE SCALE GENOMIC DNA]</scope>
    <source>
        <strain evidence="19 20">Hta</strain>
    </source>
</reference>
<dbReference type="PANTHER" id="PTHR11136">
    <property type="entry name" value="FOLYLPOLYGLUTAMATE SYNTHASE-RELATED"/>
    <property type="match status" value="1"/>
</dbReference>
<dbReference type="GO" id="GO:0005737">
    <property type="term" value="C:cytoplasm"/>
    <property type="evidence" value="ECO:0007669"/>
    <property type="project" value="TreeGrafter"/>
</dbReference>
<dbReference type="Gene3D" id="3.90.190.20">
    <property type="entry name" value="Mur ligase, C-terminal domain"/>
    <property type="match status" value="1"/>
</dbReference>
<evidence type="ECO:0000256" key="1">
    <source>
        <dbReference type="ARBA" id="ARBA00002714"/>
    </source>
</evidence>
<keyword evidence="10" id="KW-0460">Magnesium</keyword>
<dbReference type="InterPro" id="IPR036615">
    <property type="entry name" value="Mur_ligase_C_dom_sf"/>
</dbReference>
<reference evidence="19 20" key="2">
    <citation type="submission" date="2019-05" db="EMBL/GenBank/DDBJ databases">
        <title>Genome evolution of the obligate endosymbiont Buchnera aphidicola.</title>
        <authorList>
            <person name="Moran N.A."/>
        </authorList>
    </citation>
    <scope>NUCLEOTIDE SEQUENCE [LARGE SCALE GENOMIC DNA]</scope>
    <source>
        <strain evidence="19 20">Hta</strain>
    </source>
</reference>
<evidence type="ECO:0000256" key="10">
    <source>
        <dbReference type="ARBA" id="ARBA00022842"/>
    </source>
</evidence>
<keyword evidence="8 16" id="KW-0547">Nucleotide-binding</keyword>
<organism evidence="19 20">
    <name type="scientific">Buchnera aphidicola</name>
    <name type="common">Hyadaphis tataricae</name>
    <dbReference type="NCBI Taxonomy" id="1241859"/>
    <lineage>
        <taxon>Bacteria</taxon>
        <taxon>Pseudomonadati</taxon>
        <taxon>Pseudomonadota</taxon>
        <taxon>Gammaproteobacteria</taxon>
        <taxon>Enterobacterales</taxon>
        <taxon>Erwiniaceae</taxon>
        <taxon>Buchnera</taxon>
    </lineage>
</organism>
<feature type="domain" description="Mur ligase C-terminal" evidence="17">
    <location>
        <begin position="281"/>
        <end position="399"/>
    </location>
</feature>
<protein>
    <recommendedName>
        <fullName evidence="5 16">Dihydrofolate synthase/folylpolyglutamate synthase</fullName>
    </recommendedName>
</protein>
<dbReference type="NCBIfam" id="TIGR01499">
    <property type="entry name" value="folC"/>
    <property type="match status" value="1"/>
</dbReference>
<dbReference type="PIRSF" id="PIRSF001563">
    <property type="entry name" value="Folylpolyglu_synth"/>
    <property type="match status" value="1"/>
</dbReference>
<proteinExistence type="inferred from homology"/>
<dbReference type="GO" id="GO:0008841">
    <property type="term" value="F:dihydrofolate synthase activity"/>
    <property type="evidence" value="ECO:0007669"/>
    <property type="project" value="UniProtKB-EC"/>
</dbReference>
<keyword evidence="11" id="KW-0289">Folate biosynthesis</keyword>
<comment type="function">
    <text evidence="1 16">Functions in two distinct reactions of the de novo folate biosynthetic pathway. Catalyzes the addition of a glutamate residue to dihydropteroate (7,8-dihydropteroate or H2Pte) to form dihydrofolate (7,8-dihydrofolate monoglutamate or H2Pte-Glu). Also catalyzes successive additions of L-glutamate to tetrahydrofolate or 10-formyltetrahydrofolate or 5,10-methylenetetrahydrofolate, leading to folylpolyglutamate derivatives.</text>
</comment>
<name>A0A4D6XY73_9GAMM</name>
<dbReference type="Pfam" id="PF02875">
    <property type="entry name" value="Mur_ligase_C"/>
    <property type="match status" value="1"/>
</dbReference>
<evidence type="ECO:0000313" key="20">
    <source>
        <dbReference type="Proteomes" id="UP000298773"/>
    </source>
</evidence>
<comment type="pathway">
    <text evidence="3">Cofactor biosynthesis; tetrahydrofolylpolyglutamate biosynthesis.</text>
</comment>
<dbReference type="InterPro" id="IPR013221">
    <property type="entry name" value="Mur_ligase_cen"/>
</dbReference>
<dbReference type="PROSITE" id="PS01012">
    <property type="entry name" value="FOLYLPOLYGLU_SYNT_2"/>
    <property type="match status" value="1"/>
</dbReference>
<keyword evidence="7" id="KW-0479">Metal-binding</keyword>
<comment type="catalytic activity">
    <reaction evidence="14">
        <text>(6R)-5,10-methylenetetrahydrofolyl-(gamma-L-Glu)(n) + L-glutamate + ATP = (6R)-5,10-methylenetetrahydrofolyl-(gamma-L-Glu)(n+1) + ADP + phosphate + H(+)</text>
        <dbReference type="Rhea" id="RHEA:51912"/>
        <dbReference type="Rhea" id="RHEA-COMP:13257"/>
        <dbReference type="Rhea" id="RHEA-COMP:13258"/>
        <dbReference type="ChEBI" id="CHEBI:15378"/>
        <dbReference type="ChEBI" id="CHEBI:29985"/>
        <dbReference type="ChEBI" id="CHEBI:30616"/>
        <dbReference type="ChEBI" id="CHEBI:43474"/>
        <dbReference type="ChEBI" id="CHEBI:136572"/>
        <dbReference type="ChEBI" id="CHEBI:456216"/>
        <dbReference type="EC" id="6.3.2.17"/>
    </reaction>
</comment>
<dbReference type="PANTHER" id="PTHR11136:SF0">
    <property type="entry name" value="DIHYDROFOLATE SYNTHETASE-RELATED"/>
    <property type="match status" value="1"/>
</dbReference>
<keyword evidence="6 16" id="KW-0436">Ligase</keyword>
<evidence type="ECO:0000259" key="17">
    <source>
        <dbReference type="Pfam" id="PF02875"/>
    </source>
</evidence>
<dbReference type="RefSeq" id="WP_158356453.1">
    <property type="nucleotide sequence ID" value="NZ_CP034873.1"/>
</dbReference>
<evidence type="ECO:0000256" key="2">
    <source>
        <dbReference type="ARBA" id="ARBA00004799"/>
    </source>
</evidence>
<dbReference type="Proteomes" id="UP000298773">
    <property type="component" value="Chromosome"/>
</dbReference>
<evidence type="ECO:0000256" key="16">
    <source>
        <dbReference type="PIRNR" id="PIRNR001563"/>
    </source>
</evidence>
<dbReference type="SUPFAM" id="SSF53623">
    <property type="entry name" value="MurD-like peptide ligases, catalytic domain"/>
    <property type="match status" value="1"/>
</dbReference>
<dbReference type="Pfam" id="PF08245">
    <property type="entry name" value="Mur_ligase_M"/>
    <property type="match status" value="1"/>
</dbReference>
<evidence type="ECO:0000256" key="14">
    <source>
        <dbReference type="ARBA" id="ARBA00049035"/>
    </source>
</evidence>
<keyword evidence="9 16" id="KW-0067">ATP-binding</keyword>
<dbReference type="EMBL" id="CP034873">
    <property type="protein sequence ID" value="QCI21483.1"/>
    <property type="molecule type" value="Genomic_DNA"/>
</dbReference>
<dbReference type="GO" id="GO:0046654">
    <property type="term" value="P:tetrahydrofolate biosynthetic process"/>
    <property type="evidence" value="ECO:0007669"/>
    <property type="project" value="UniProtKB-UniPathway"/>
</dbReference>
<comment type="pathway">
    <text evidence="2">Cofactor biosynthesis; tetrahydrofolate biosynthesis; 7,8-dihydrofolate from 2-amino-4-hydroxy-6-hydroxymethyl-7,8-dihydropteridine diphosphate and 4-aminobenzoate: step 2/2.</text>
</comment>
<dbReference type="SUPFAM" id="SSF53244">
    <property type="entry name" value="MurD-like peptide ligases, peptide-binding domain"/>
    <property type="match status" value="1"/>
</dbReference>
<dbReference type="GO" id="GO:0004326">
    <property type="term" value="F:tetrahydrofolylpolyglutamate synthase activity"/>
    <property type="evidence" value="ECO:0007669"/>
    <property type="project" value="UniProtKB-EC"/>
</dbReference>
<dbReference type="InterPro" id="IPR036565">
    <property type="entry name" value="Mur-like_cat_sf"/>
</dbReference>
<evidence type="ECO:0000313" key="19">
    <source>
        <dbReference type="EMBL" id="QCI21483.1"/>
    </source>
</evidence>
<evidence type="ECO:0000256" key="13">
    <source>
        <dbReference type="ARBA" id="ARBA00047808"/>
    </source>
</evidence>
<gene>
    <name evidence="19" type="ORF">D9V69_00825</name>
</gene>
<comment type="catalytic activity">
    <reaction evidence="12">
        <text>(6S)-5,6,7,8-tetrahydrofolyl-(gamma-L-Glu)(n) + L-glutamate + ATP = (6S)-5,6,7,8-tetrahydrofolyl-(gamma-L-Glu)(n+1) + ADP + phosphate + H(+)</text>
        <dbReference type="Rhea" id="RHEA:10580"/>
        <dbReference type="Rhea" id="RHEA-COMP:14738"/>
        <dbReference type="Rhea" id="RHEA-COMP:14740"/>
        <dbReference type="ChEBI" id="CHEBI:15378"/>
        <dbReference type="ChEBI" id="CHEBI:29985"/>
        <dbReference type="ChEBI" id="CHEBI:30616"/>
        <dbReference type="ChEBI" id="CHEBI:43474"/>
        <dbReference type="ChEBI" id="CHEBI:141005"/>
        <dbReference type="ChEBI" id="CHEBI:456216"/>
        <dbReference type="EC" id="6.3.2.17"/>
    </reaction>
</comment>
<evidence type="ECO:0000259" key="18">
    <source>
        <dbReference type="Pfam" id="PF08245"/>
    </source>
</evidence>
<comment type="catalytic activity">
    <reaction evidence="13">
        <text>10-formyltetrahydrofolyl-(gamma-L-Glu)(n) + L-glutamate + ATP = 10-formyltetrahydrofolyl-(gamma-L-Glu)(n+1) + ADP + phosphate + H(+)</text>
        <dbReference type="Rhea" id="RHEA:51904"/>
        <dbReference type="Rhea" id="RHEA-COMP:13088"/>
        <dbReference type="Rhea" id="RHEA-COMP:14300"/>
        <dbReference type="ChEBI" id="CHEBI:15378"/>
        <dbReference type="ChEBI" id="CHEBI:29985"/>
        <dbReference type="ChEBI" id="CHEBI:30616"/>
        <dbReference type="ChEBI" id="CHEBI:43474"/>
        <dbReference type="ChEBI" id="CHEBI:134413"/>
        <dbReference type="ChEBI" id="CHEBI:456216"/>
        <dbReference type="EC" id="6.3.2.17"/>
    </reaction>
</comment>
<dbReference type="GO" id="GO:0046656">
    <property type="term" value="P:folic acid biosynthetic process"/>
    <property type="evidence" value="ECO:0007669"/>
    <property type="project" value="UniProtKB-KW"/>
</dbReference>
<evidence type="ECO:0000256" key="7">
    <source>
        <dbReference type="ARBA" id="ARBA00022723"/>
    </source>
</evidence>
<evidence type="ECO:0000256" key="9">
    <source>
        <dbReference type="ARBA" id="ARBA00022840"/>
    </source>
</evidence>
<evidence type="ECO:0000256" key="4">
    <source>
        <dbReference type="ARBA" id="ARBA00008276"/>
    </source>
</evidence>
<dbReference type="OrthoDB" id="9809356at2"/>
<evidence type="ECO:0000256" key="15">
    <source>
        <dbReference type="ARBA" id="ARBA00049161"/>
    </source>
</evidence>